<gene>
    <name evidence="2" type="ORF">L228DRAFT_195609</name>
</gene>
<dbReference type="InterPro" id="IPR017853">
    <property type="entry name" value="GH"/>
</dbReference>
<keyword evidence="2" id="KW-0378">Hydrolase</keyword>
<dbReference type="EMBL" id="KV407461">
    <property type="protein sequence ID" value="KZF21431.1"/>
    <property type="molecule type" value="Genomic_DNA"/>
</dbReference>
<dbReference type="GO" id="GO:0005975">
    <property type="term" value="P:carbohydrate metabolic process"/>
    <property type="evidence" value="ECO:0007669"/>
    <property type="project" value="InterPro"/>
</dbReference>
<dbReference type="RefSeq" id="XP_018186986.1">
    <property type="nucleotide sequence ID" value="XM_018329602.1"/>
</dbReference>
<dbReference type="GO" id="GO:0016787">
    <property type="term" value="F:hydrolase activity"/>
    <property type="evidence" value="ECO:0007669"/>
    <property type="project" value="UniProtKB-KW"/>
</dbReference>
<dbReference type="PROSITE" id="PS51910">
    <property type="entry name" value="GH18_2"/>
    <property type="match status" value="1"/>
</dbReference>
<dbReference type="OrthoDB" id="3012298at2759"/>
<name>A0A165FVI9_XYLHT</name>
<dbReference type="AlphaFoldDB" id="A0A165FVI9"/>
<feature type="non-terminal residue" evidence="2">
    <location>
        <position position="343"/>
    </location>
</feature>
<feature type="domain" description="GH18" evidence="1">
    <location>
        <begin position="18"/>
        <end position="343"/>
    </location>
</feature>
<evidence type="ECO:0000313" key="2">
    <source>
        <dbReference type="EMBL" id="KZF21431.1"/>
    </source>
</evidence>
<dbReference type="STRING" id="1328760.A0A165FVI9"/>
<dbReference type="SUPFAM" id="SSF51445">
    <property type="entry name" value="(Trans)glycosidases"/>
    <property type="match status" value="1"/>
</dbReference>
<dbReference type="Gene3D" id="3.20.20.80">
    <property type="entry name" value="Glycosidases"/>
    <property type="match status" value="1"/>
</dbReference>
<protein>
    <submittedName>
        <fullName evidence="2">Glycoside hydrolase family 18 protein</fullName>
    </submittedName>
</protein>
<accession>A0A165FVI9</accession>
<dbReference type="InParanoid" id="A0A165FVI9"/>
<evidence type="ECO:0000259" key="1">
    <source>
        <dbReference type="PROSITE" id="PS51910"/>
    </source>
</evidence>
<evidence type="ECO:0000313" key="3">
    <source>
        <dbReference type="Proteomes" id="UP000076632"/>
    </source>
</evidence>
<feature type="non-terminal residue" evidence="2">
    <location>
        <position position="1"/>
    </location>
</feature>
<dbReference type="GeneID" id="28894739"/>
<organism evidence="2 3">
    <name type="scientific">Xylona heveae (strain CBS 132557 / TC161)</name>
    <dbReference type="NCBI Taxonomy" id="1328760"/>
    <lineage>
        <taxon>Eukaryota</taxon>
        <taxon>Fungi</taxon>
        <taxon>Dikarya</taxon>
        <taxon>Ascomycota</taxon>
        <taxon>Pezizomycotina</taxon>
        <taxon>Xylonomycetes</taxon>
        <taxon>Xylonales</taxon>
        <taxon>Xylonaceae</taxon>
        <taxon>Xylona</taxon>
    </lineage>
</organism>
<reference evidence="2 3" key="1">
    <citation type="journal article" date="2016" name="Fungal Biol.">
        <title>The genome of Xylona heveae provides a window into fungal endophytism.</title>
        <authorList>
            <person name="Gazis R."/>
            <person name="Kuo A."/>
            <person name="Riley R."/>
            <person name="LaButti K."/>
            <person name="Lipzen A."/>
            <person name="Lin J."/>
            <person name="Amirebrahimi M."/>
            <person name="Hesse C.N."/>
            <person name="Spatafora J.W."/>
            <person name="Henrissat B."/>
            <person name="Hainaut M."/>
            <person name="Grigoriev I.V."/>
            <person name="Hibbett D.S."/>
        </authorList>
    </citation>
    <scope>NUCLEOTIDE SEQUENCE [LARGE SCALE GENOMIC DNA]</scope>
    <source>
        <strain evidence="2 3">TC161</strain>
    </source>
</reference>
<keyword evidence="3" id="KW-1185">Reference proteome</keyword>
<proteinExistence type="predicted"/>
<dbReference type="OMA" id="AEDPRMY"/>
<dbReference type="InterPro" id="IPR001223">
    <property type="entry name" value="Glyco_hydro18_cat"/>
</dbReference>
<dbReference type="Proteomes" id="UP000076632">
    <property type="component" value="Unassembled WGS sequence"/>
</dbReference>
<sequence>TPRLVLYHQTQFMPNGDYVSLLPLVQEHSAQPKPTPRTAITHIILAAIHLNANGTDGPRLNDDPYGSPRFSRLWEDVRILQRVYGIKVLGMLGGACRGSFAALAEGLVIDDNASSSTVDPDALFEARYAPLRDLISSTGIDGLDLDVEEPIPFLAIVRLISRLKADFGDSFIITLAPVATALRFFPVGASNRDEAMEILDPQEPQDRAVNLSGFNYFALEGLMGDLIDWYNVQFYCGWGNVVGTRDYDEMVQLRGWPAQKLVLGLATNPSVGGYAPPPGADPRTRVWPHDAVLWQTLGTLRKRYAPSFGGVMGWEYFNAVTTTYEGDPSAGPWCWAKLMTDIL</sequence>